<keyword evidence="8" id="KW-1185">Reference proteome</keyword>
<evidence type="ECO:0000313" key="8">
    <source>
        <dbReference type="Proteomes" id="UP000254640"/>
    </source>
</evidence>
<dbReference type="GO" id="GO:0005886">
    <property type="term" value="C:plasma membrane"/>
    <property type="evidence" value="ECO:0007669"/>
    <property type="project" value="TreeGrafter"/>
</dbReference>
<evidence type="ECO:0000256" key="4">
    <source>
        <dbReference type="ARBA" id="ARBA00022989"/>
    </source>
</evidence>
<comment type="subcellular location">
    <subcellularLocation>
        <location evidence="1">Membrane</location>
        <topology evidence="1">Multi-pass membrane protein</topology>
    </subcellularLocation>
</comment>
<dbReference type="GO" id="GO:0008360">
    <property type="term" value="P:regulation of cell shape"/>
    <property type="evidence" value="ECO:0007669"/>
    <property type="project" value="UniProtKB-KW"/>
</dbReference>
<dbReference type="GO" id="GO:0015648">
    <property type="term" value="F:lipid-linked peptidoglycan transporter activity"/>
    <property type="evidence" value="ECO:0007669"/>
    <property type="project" value="TreeGrafter"/>
</dbReference>
<dbReference type="PANTHER" id="PTHR30474">
    <property type="entry name" value="CELL CYCLE PROTEIN"/>
    <property type="match status" value="1"/>
</dbReference>
<feature type="transmembrane region" description="Helical" evidence="6">
    <location>
        <begin position="76"/>
        <end position="95"/>
    </location>
</feature>
<dbReference type="InterPro" id="IPR001182">
    <property type="entry name" value="FtsW/RodA"/>
</dbReference>
<keyword evidence="4 6" id="KW-1133">Transmembrane helix</keyword>
<organism evidence="7 8">
    <name type="scientific">Enterobacter agglomerans</name>
    <name type="common">Erwinia herbicola</name>
    <name type="synonym">Pantoea agglomerans</name>
    <dbReference type="NCBI Taxonomy" id="549"/>
    <lineage>
        <taxon>Bacteria</taxon>
        <taxon>Pseudomonadati</taxon>
        <taxon>Pseudomonadota</taxon>
        <taxon>Gammaproteobacteria</taxon>
        <taxon>Enterobacterales</taxon>
        <taxon>Erwiniaceae</taxon>
        <taxon>Pantoea</taxon>
        <taxon>Pantoea agglomerans group</taxon>
    </lineage>
</organism>
<keyword evidence="2 6" id="KW-0812">Transmembrane</keyword>
<evidence type="ECO:0000256" key="1">
    <source>
        <dbReference type="ARBA" id="ARBA00004141"/>
    </source>
</evidence>
<evidence type="ECO:0000313" key="7">
    <source>
        <dbReference type="EMBL" id="SUB17920.1"/>
    </source>
</evidence>
<name>A0A379AKW2_ENTAG</name>
<evidence type="ECO:0000256" key="5">
    <source>
        <dbReference type="ARBA" id="ARBA00023136"/>
    </source>
</evidence>
<dbReference type="GO" id="GO:0032153">
    <property type="term" value="C:cell division site"/>
    <property type="evidence" value="ECO:0007669"/>
    <property type="project" value="TreeGrafter"/>
</dbReference>
<evidence type="ECO:0000256" key="6">
    <source>
        <dbReference type="SAM" id="Phobius"/>
    </source>
</evidence>
<keyword evidence="5 6" id="KW-0472">Membrane</keyword>
<dbReference type="PANTHER" id="PTHR30474:SF1">
    <property type="entry name" value="PEPTIDOGLYCAN GLYCOSYLTRANSFERASE MRDB"/>
    <property type="match status" value="1"/>
</dbReference>
<proteinExistence type="predicted"/>
<dbReference type="Pfam" id="PF01098">
    <property type="entry name" value="FTSW_RODA_SPOVE"/>
    <property type="match status" value="1"/>
</dbReference>
<sequence>MSMQDSPQKRSIWMRIHIDPLFMLIILGLLTYSAVVIWSASGQDPGMMERKLGQIAMGLVIMIVLAQVPPRVYEGWAPYLYIVCVILLVAVDAFGQISKGAQRWLDLGFVRFQPSEIAKIAVPLMVARFINRDVCPPTLKNTGIALILIFLPTPAGGGTARSRHLNSDCRLRLVCAVPLGYELETDWRSRVAGRRLYPDFVVFPDARLSA</sequence>
<dbReference type="EMBL" id="UGSO01000001">
    <property type="protein sequence ID" value="SUB17920.1"/>
    <property type="molecule type" value="Genomic_DNA"/>
</dbReference>
<dbReference type="Proteomes" id="UP000254640">
    <property type="component" value="Unassembled WGS sequence"/>
</dbReference>
<feature type="transmembrane region" description="Helical" evidence="6">
    <location>
        <begin position="20"/>
        <end position="40"/>
    </location>
</feature>
<dbReference type="AlphaFoldDB" id="A0A379AKW2"/>
<keyword evidence="3" id="KW-0133">Cell shape</keyword>
<gene>
    <name evidence="7" type="primary">mrdB_1</name>
    <name evidence="7" type="ORF">NCTC9381_03861</name>
</gene>
<protein>
    <submittedName>
        <fullName evidence="7">Rod shape-determining protein RodA</fullName>
    </submittedName>
</protein>
<dbReference type="GO" id="GO:0051301">
    <property type="term" value="P:cell division"/>
    <property type="evidence" value="ECO:0007669"/>
    <property type="project" value="InterPro"/>
</dbReference>
<feature type="transmembrane region" description="Helical" evidence="6">
    <location>
        <begin position="52"/>
        <end position="70"/>
    </location>
</feature>
<reference evidence="7 8" key="1">
    <citation type="submission" date="2018-06" db="EMBL/GenBank/DDBJ databases">
        <authorList>
            <consortium name="Pathogen Informatics"/>
            <person name="Doyle S."/>
        </authorList>
    </citation>
    <scope>NUCLEOTIDE SEQUENCE [LARGE SCALE GENOMIC DNA]</scope>
    <source>
        <strain evidence="7 8">NCTC9381</strain>
    </source>
</reference>
<evidence type="ECO:0000256" key="2">
    <source>
        <dbReference type="ARBA" id="ARBA00022692"/>
    </source>
</evidence>
<accession>A0A379AKW2</accession>
<evidence type="ECO:0000256" key="3">
    <source>
        <dbReference type="ARBA" id="ARBA00022960"/>
    </source>
</evidence>